<proteinExistence type="predicted"/>
<feature type="transmembrane region" description="Helical" evidence="1">
    <location>
        <begin position="173"/>
        <end position="197"/>
    </location>
</feature>
<feature type="transmembrane region" description="Helical" evidence="1">
    <location>
        <begin position="71"/>
        <end position="96"/>
    </location>
</feature>
<name>A0A5M3MIH4_CONPW</name>
<feature type="transmembrane region" description="Helical" evidence="1">
    <location>
        <begin position="203"/>
        <end position="227"/>
    </location>
</feature>
<dbReference type="KEGG" id="cput:CONPUDRAFT_74406"/>
<organism evidence="2 3">
    <name type="scientific">Coniophora puteana (strain RWD-64-598)</name>
    <name type="common">Brown rot fungus</name>
    <dbReference type="NCBI Taxonomy" id="741705"/>
    <lineage>
        <taxon>Eukaryota</taxon>
        <taxon>Fungi</taxon>
        <taxon>Dikarya</taxon>
        <taxon>Basidiomycota</taxon>
        <taxon>Agaricomycotina</taxon>
        <taxon>Agaricomycetes</taxon>
        <taxon>Agaricomycetidae</taxon>
        <taxon>Boletales</taxon>
        <taxon>Coniophorineae</taxon>
        <taxon>Coniophoraceae</taxon>
        <taxon>Coniophora</taxon>
    </lineage>
</organism>
<keyword evidence="1" id="KW-0812">Transmembrane</keyword>
<feature type="transmembrane region" description="Helical" evidence="1">
    <location>
        <begin position="121"/>
        <end position="142"/>
    </location>
</feature>
<evidence type="ECO:0000313" key="3">
    <source>
        <dbReference type="Proteomes" id="UP000053558"/>
    </source>
</evidence>
<dbReference type="AlphaFoldDB" id="A0A5M3MIH4"/>
<dbReference type="Proteomes" id="UP000053558">
    <property type="component" value="Unassembled WGS sequence"/>
</dbReference>
<dbReference type="GeneID" id="19209237"/>
<keyword evidence="3" id="KW-1185">Reference proteome</keyword>
<protein>
    <submittedName>
        <fullName evidence="2">Uncharacterized protein</fullName>
    </submittedName>
</protein>
<keyword evidence="1" id="KW-1133">Transmembrane helix</keyword>
<reference evidence="3" key="1">
    <citation type="journal article" date="2012" name="Science">
        <title>The Paleozoic origin of enzymatic lignin decomposition reconstructed from 31 fungal genomes.</title>
        <authorList>
            <person name="Floudas D."/>
            <person name="Binder M."/>
            <person name="Riley R."/>
            <person name="Barry K."/>
            <person name="Blanchette R.A."/>
            <person name="Henrissat B."/>
            <person name="Martinez A.T."/>
            <person name="Otillar R."/>
            <person name="Spatafora J.W."/>
            <person name="Yadav J.S."/>
            <person name="Aerts A."/>
            <person name="Benoit I."/>
            <person name="Boyd A."/>
            <person name="Carlson A."/>
            <person name="Copeland A."/>
            <person name="Coutinho P.M."/>
            <person name="de Vries R.P."/>
            <person name="Ferreira P."/>
            <person name="Findley K."/>
            <person name="Foster B."/>
            <person name="Gaskell J."/>
            <person name="Glotzer D."/>
            <person name="Gorecki P."/>
            <person name="Heitman J."/>
            <person name="Hesse C."/>
            <person name="Hori C."/>
            <person name="Igarashi K."/>
            <person name="Jurgens J.A."/>
            <person name="Kallen N."/>
            <person name="Kersten P."/>
            <person name="Kohler A."/>
            <person name="Kuees U."/>
            <person name="Kumar T.K.A."/>
            <person name="Kuo A."/>
            <person name="LaButti K."/>
            <person name="Larrondo L.F."/>
            <person name="Lindquist E."/>
            <person name="Ling A."/>
            <person name="Lombard V."/>
            <person name="Lucas S."/>
            <person name="Lundell T."/>
            <person name="Martin R."/>
            <person name="McLaughlin D.J."/>
            <person name="Morgenstern I."/>
            <person name="Morin E."/>
            <person name="Murat C."/>
            <person name="Nagy L.G."/>
            <person name="Nolan M."/>
            <person name="Ohm R.A."/>
            <person name="Patyshakuliyeva A."/>
            <person name="Rokas A."/>
            <person name="Ruiz-Duenas F.J."/>
            <person name="Sabat G."/>
            <person name="Salamov A."/>
            <person name="Samejima M."/>
            <person name="Schmutz J."/>
            <person name="Slot J.C."/>
            <person name="St John F."/>
            <person name="Stenlid J."/>
            <person name="Sun H."/>
            <person name="Sun S."/>
            <person name="Syed K."/>
            <person name="Tsang A."/>
            <person name="Wiebenga A."/>
            <person name="Young D."/>
            <person name="Pisabarro A."/>
            <person name="Eastwood D.C."/>
            <person name="Martin F."/>
            <person name="Cullen D."/>
            <person name="Grigoriev I.V."/>
            <person name="Hibbett D.S."/>
        </authorList>
    </citation>
    <scope>NUCLEOTIDE SEQUENCE [LARGE SCALE GENOMIC DNA]</scope>
    <source>
        <strain evidence="3">RWD-64-598 SS2</strain>
    </source>
</reference>
<dbReference type="EMBL" id="JH711581">
    <property type="protein sequence ID" value="EIW78806.1"/>
    <property type="molecule type" value="Genomic_DNA"/>
</dbReference>
<evidence type="ECO:0000313" key="2">
    <source>
        <dbReference type="EMBL" id="EIW78806.1"/>
    </source>
</evidence>
<evidence type="ECO:0000256" key="1">
    <source>
        <dbReference type="SAM" id="Phobius"/>
    </source>
</evidence>
<keyword evidence="1" id="KW-0472">Membrane</keyword>
<sequence>MDHSFIRNDAVLGNAIRCVMRSKIMFILKQLTAMLAVYSINLPITSIVQVQKILQPVLNSALKQVTRSKAVLIGLSTCFTITCAINITAVMFVFAFGPNLESTFTMLNINICQQDTTSLRWAYPATSMAVLTFDTILCAFALHHAIRHLSPSFWNRPVQAATSIGAVIVRDNLTYFLFDITAFSALMCYTLSAMAFAPSIANITAFIVINSMMESILLALIGPWLLVSLRKSFELTTGAEVSASQEVTTVAFASVPPIRSVGYMFEDATFQQL</sequence>
<dbReference type="RefSeq" id="XP_007770504.1">
    <property type="nucleotide sequence ID" value="XM_007772314.1"/>
</dbReference>
<accession>A0A5M3MIH4</accession>
<gene>
    <name evidence="2" type="ORF">CONPUDRAFT_74406</name>
</gene>
<comment type="caution">
    <text evidence="2">The sequence shown here is derived from an EMBL/GenBank/DDBJ whole genome shotgun (WGS) entry which is preliminary data.</text>
</comment>